<accession>A0P4M3</accession>
<protein>
    <submittedName>
        <fullName evidence="3">Putative glycosyltransferase</fullName>
    </submittedName>
</protein>
<evidence type="ECO:0000259" key="2">
    <source>
        <dbReference type="Pfam" id="PF13439"/>
    </source>
</evidence>
<dbReference type="SUPFAM" id="SSF53756">
    <property type="entry name" value="UDP-Glycosyltransferase/glycogen phosphorylase"/>
    <property type="match status" value="1"/>
</dbReference>
<dbReference type="OrthoDB" id="8523124at2"/>
<evidence type="ECO:0000313" key="3">
    <source>
        <dbReference type="EMBL" id="EAV46483.1"/>
    </source>
</evidence>
<feature type="domain" description="Glycosyl transferase family 1" evidence="1">
    <location>
        <begin position="185"/>
        <end position="342"/>
    </location>
</feature>
<evidence type="ECO:0000259" key="1">
    <source>
        <dbReference type="Pfam" id="PF00534"/>
    </source>
</evidence>
<evidence type="ECO:0000313" key="4">
    <source>
        <dbReference type="Proteomes" id="UP000054262"/>
    </source>
</evidence>
<dbReference type="Pfam" id="PF13439">
    <property type="entry name" value="Glyco_transf_4"/>
    <property type="match status" value="1"/>
</dbReference>
<dbReference type="Gene3D" id="3.40.50.2000">
    <property type="entry name" value="Glycogen Phosphorylase B"/>
    <property type="match status" value="2"/>
</dbReference>
<dbReference type="PANTHER" id="PTHR12526:SF638">
    <property type="entry name" value="SPORE COAT PROTEIN SA"/>
    <property type="match status" value="1"/>
</dbReference>
<dbReference type="InterPro" id="IPR028098">
    <property type="entry name" value="Glyco_trans_4-like_N"/>
</dbReference>
<organism evidence="3 4">
    <name type="scientific">Methylophilales bacterium HTCC2181</name>
    <dbReference type="NCBI Taxonomy" id="383631"/>
    <lineage>
        <taxon>Bacteria</taxon>
        <taxon>Pseudomonadati</taxon>
        <taxon>Pseudomonadota</taxon>
        <taxon>Betaproteobacteria</taxon>
        <taxon>Nitrosomonadales</taxon>
        <taxon>OM43 clade</taxon>
    </lineage>
</organism>
<dbReference type="PANTHER" id="PTHR12526">
    <property type="entry name" value="GLYCOSYLTRANSFERASE"/>
    <property type="match status" value="1"/>
</dbReference>
<dbReference type="GO" id="GO:0016757">
    <property type="term" value="F:glycosyltransferase activity"/>
    <property type="evidence" value="ECO:0007669"/>
    <property type="project" value="InterPro"/>
</dbReference>
<sequence length="369" mass="42035">MKKELTVIQVLPSLVSGGVEKGTLEVAKFLVEKGHKSIVISGGGRMVDQLIREGSNHIQWPIGKKSLFTITYLVCLIRLMQKTNVDIIHARSRLPAWIVFIALKLISKKRRPHFITTVHGFNSVSLYSSIMTKGDRVIVVSNAIKNFILKHYNLDKNKIILNYRGVDTMDCDRKKLLNKQWLMRWKKEYPITHNKIILSLPYRITRAKGHEDFLNLLARLKKDNLAVHGLIVGDEKQGNTGYKGSLQKKINALNLNNDITFTGYRKDVKSIMAISNIVYSLSIQPESFGRTIIESIKIKTPVLGYDHGGVGEQLKLIFPEGLVTFKDQEELYQKTKTMIKRKPRIKDTKLFDLKSMTGNTLKIYTDLAS</sequence>
<keyword evidence="4" id="KW-1185">Reference proteome</keyword>
<dbReference type="Pfam" id="PF00534">
    <property type="entry name" value="Glycos_transf_1"/>
    <property type="match status" value="1"/>
</dbReference>
<reference evidence="3 4" key="1">
    <citation type="submission" date="2006-11" db="EMBL/GenBank/DDBJ databases">
        <authorList>
            <person name="Giovannoni S."/>
            <person name="Vergin K."/>
            <person name="Ferriera S."/>
            <person name="Johnson J."/>
            <person name="Kravitz S."/>
            <person name="Beeson K."/>
            <person name="Sutton G."/>
            <person name="Rogers Y.-H."/>
            <person name="Friedman R."/>
            <person name="Frazier M."/>
            <person name="Venter J.C."/>
        </authorList>
    </citation>
    <scope>NUCLEOTIDE SEQUENCE [LARGE SCALE GENOMIC DNA]</scope>
    <source>
        <strain evidence="3 4">HTCC2181</strain>
    </source>
</reference>
<proteinExistence type="predicted"/>
<name>A0P4M3_9PROT</name>
<dbReference type="AlphaFoldDB" id="A0P4M3"/>
<dbReference type="CDD" id="cd03819">
    <property type="entry name" value="GT4_WavL-like"/>
    <property type="match status" value="1"/>
</dbReference>
<comment type="caution">
    <text evidence="3">The sequence shown here is derived from an EMBL/GenBank/DDBJ whole genome shotgun (WGS) entry which is preliminary data.</text>
</comment>
<dbReference type="EMBL" id="AAUX01000001">
    <property type="protein sequence ID" value="EAV46483.1"/>
    <property type="molecule type" value="Genomic_DNA"/>
</dbReference>
<dbReference type="InterPro" id="IPR001296">
    <property type="entry name" value="Glyco_trans_1"/>
</dbReference>
<keyword evidence="3" id="KW-0808">Transferase</keyword>
<gene>
    <name evidence="3" type="ORF">MB2181_00380</name>
</gene>
<feature type="domain" description="Glycosyltransferase subfamily 4-like N-terminal" evidence="2">
    <location>
        <begin position="17"/>
        <end position="168"/>
    </location>
</feature>
<dbReference type="Proteomes" id="UP000054262">
    <property type="component" value="Unassembled WGS sequence"/>
</dbReference>